<dbReference type="InterPro" id="IPR043504">
    <property type="entry name" value="Peptidase_S1_PA_chymotrypsin"/>
</dbReference>
<reference evidence="3" key="1">
    <citation type="submission" date="2018-10" db="EMBL/GenBank/DDBJ databases">
        <title>Transcriptome assembly of Aceria tosichella (Wheat curl mite) Type 2.</title>
        <authorList>
            <person name="Scully E.D."/>
            <person name="Geib S.M."/>
            <person name="Palmer N.A."/>
            <person name="Gupta A.K."/>
            <person name="Sarath G."/>
            <person name="Tatineni S."/>
        </authorList>
    </citation>
    <scope>NUCLEOTIDE SEQUENCE</scope>
    <source>
        <strain evidence="3">LincolnNE</strain>
    </source>
</reference>
<dbReference type="EMBL" id="GGYP01005961">
    <property type="protein sequence ID" value="MDE50732.1"/>
    <property type="molecule type" value="Transcribed_RNA"/>
</dbReference>
<evidence type="ECO:0000256" key="1">
    <source>
        <dbReference type="SAM" id="SignalP"/>
    </source>
</evidence>
<dbReference type="InterPro" id="IPR051333">
    <property type="entry name" value="CLIP_Serine_Protease"/>
</dbReference>
<proteinExistence type="predicted"/>
<dbReference type="Gene3D" id="2.40.10.10">
    <property type="entry name" value="Trypsin-like serine proteases"/>
    <property type="match status" value="1"/>
</dbReference>
<dbReference type="InterPro" id="IPR009003">
    <property type="entry name" value="Peptidase_S1_PA"/>
</dbReference>
<keyword evidence="1" id="KW-0732">Signal</keyword>
<evidence type="ECO:0000313" key="3">
    <source>
        <dbReference type="EMBL" id="MDE50732.1"/>
    </source>
</evidence>
<dbReference type="InterPro" id="IPR001314">
    <property type="entry name" value="Peptidase_S1A"/>
</dbReference>
<organism evidence="3">
    <name type="scientific">Aceria tosichella</name>
    <name type="common">wheat curl mite</name>
    <dbReference type="NCBI Taxonomy" id="561515"/>
    <lineage>
        <taxon>Eukaryota</taxon>
        <taxon>Metazoa</taxon>
        <taxon>Ecdysozoa</taxon>
        <taxon>Arthropoda</taxon>
        <taxon>Chelicerata</taxon>
        <taxon>Arachnida</taxon>
        <taxon>Acari</taxon>
        <taxon>Acariformes</taxon>
        <taxon>Trombidiformes</taxon>
        <taxon>Prostigmata</taxon>
        <taxon>Eupodina</taxon>
        <taxon>Eriophyoidea</taxon>
        <taxon>Eriophyidae</taxon>
        <taxon>Eriophyinae</taxon>
        <taxon>Aceriini</taxon>
        <taxon>Aceria</taxon>
    </lineage>
</organism>
<dbReference type="PRINTS" id="PR00722">
    <property type="entry name" value="CHYMOTRYPSIN"/>
</dbReference>
<protein>
    <submittedName>
        <fullName evidence="3">Proclotting enzyme</fullName>
    </submittedName>
</protein>
<dbReference type="PROSITE" id="PS50240">
    <property type="entry name" value="TRYPSIN_DOM"/>
    <property type="match status" value="1"/>
</dbReference>
<sequence>MHTSTTIAVLGLMLALSIAFRSESLSIGGEELRPRYKLPFLVALRNATQGSKICGGSIYSKRVIITAKHCMMDEAGNVDDLEHLDVGVGCHRFDDCIEAYHIDKFEVLDNLYLRHDIMLLHTNRDIAFGEFRDPYNQTRRIGRIGLGAAPDQKDSRGLLPQVDYNKETKEILGMTGWGFIDRKQTTTKVPREVFMQVKSHDQCLKEFEKGEYVSEENICAGSPDGVVCQGDSGSPVYRMRDERFELVGVVQGGNSADDDCGKSASLIEKISFYSKWIEEVAAKWRGLDPVDLEPTETKVRMTPVEVDELALSANVRRSY</sequence>
<dbReference type="AlphaFoldDB" id="A0A6G1SL90"/>
<dbReference type="InterPro" id="IPR001254">
    <property type="entry name" value="Trypsin_dom"/>
</dbReference>
<dbReference type="SMART" id="SM00020">
    <property type="entry name" value="Tryp_SPc"/>
    <property type="match status" value="1"/>
</dbReference>
<dbReference type="Pfam" id="PF00089">
    <property type="entry name" value="Trypsin"/>
    <property type="match status" value="1"/>
</dbReference>
<dbReference type="PANTHER" id="PTHR24260:SF136">
    <property type="entry name" value="GH08193P-RELATED"/>
    <property type="match status" value="1"/>
</dbReference>
<dbReference type="PANTHER" id="PTHR24260">
    <property type="match status" value="1"/>
</dbReference>
<dbReference type="SUPFAM" id="SSF50494">
    <property type="entry name" value="Trypsin-like serine proteases"/>
    <property type="match status" value="1"/>
</dbReference>
<feature type="chain" id="PRO_5026161645" evidence="1">
    <location>
        <begin position="20"/>
        <end position="319"/>
    </location>
</feature>
<gene>
    <name evidence="3" type="primary">PCE_4</name>
    <name evidence="3" type="ORF">g.14848</name>
</gene>
<feature type="signal peptide" evidence="1">
    <location>
        <begin position="1"/>
        <end position="19"/>
    </location>
</feature>
<evidence type="ECO:0000259" key="2">
    <source>
        <dbReference type="PROSITE" id="PS50240"/>
    </source>
</evidence>
<dbReference type="GO" id="GO:0006508">
    <property type="term" value="P:proteolysis"/>
    <property type="evidence" value="ECO:0007669"/>
    <property type="project" value="InterPro"/>
</dbReference>
<feature type="domain" description="Peptidase S1" evidence="2">
    <location>
        <begin position="26"/>
        <end position="282"/>
    </location>
</feature>
<dbReference type="GO" id="GO:0004252">
    <property type="term" value="F:serine-type endopeptidase activity"/>
    <property type="evidence" value="ECO:0007669"/>
    <property type="project" value="InterPro"/>
</dbReference>
<accession>A0A6G1SL90</accession>
<name>A0A6G1SL90_9ACAR</name>